<evidence type="ECO:0000256" key="1">
    <source>
        <dbReference type="ARBA" id="ARBA00022801"/>
    </source>
</evidence>
<feature type="domain" description="LysM" evidence="3">
    <location>
        <begin position="2"/>
        <end position="46"/>
    </location>
</feature>
<dbReference type="InterPro" id="IPR001223">
    <property type="entry name" value="Glyco_hydro18_cat"/>
</dbReference>
<feature type="domain" description="LysM" evidence="3">
    <location>
        <begin position="51"/>
        <end position="95"/>
    </location>
</feature>
<dbReference type="CDD" id="cd02874">
    <property type="entry name" value="GH18_CFLE_spore_hydrolase"/>
    <property type="match status" value="1"/>
</dbReference>
<dbReference type="Pfam" id="PF01476">
    <property type="entry name" value="LysM"/>
    <property type="match status" value="2"/>
</dbReference>
<sequence length="430" mass="47866">MRIYVVRQGDSIWSISRRFGVSQDVIINANGIQNLKTLVLGQALVIPGVAREYVVKPGDSIYSISRRFDVSPSSIMELNNIANPAALNPGQVIAIPAQAKNYGYLETNGYVNKPSGTEEDAKLVDDVGAYLTYITPFSHEVKEDGSLSELKDDVVLREAKRFRIAPLFSMSNIKNDAFDTNLGHTIVTNANVQQTLINNVINVLRTKGYYGVNIDFERLPPEDRDAYNNFLRKVVAALKPLGYVVSTALAPKTYDIKEGSWHGAHDYKAHGAIVDFVVLMTYEWGWSGGPPLPVAPINEVRKVLNYAVSVMPPKKILMGMPMYGYDWALPYTPGGQYARALSPQAAVELAAKYGATILYDEKAQAPHFNYSDENGRQHVVWFDDARSVQAKYRMASELGLRGVSYWSLGQPFAQNWTVLDDMFNIVKVVR</sequence>
<dbReference type="InterPro" id="IPR036779">
    <property type="entry name" value="LysM_dom_sf"/>
</dbReference>
<comment type="caution">
    <text evidence="5">The sequence shown here is derived from an EMBL/GenBank/DDBJ whole genome shotgun (WGS) entry which is preliminary data.</text>
</comment>
<dbReference type="Pfam" id="PF00704">
    <property type="entry name" value="Glyco_hydro_18"/>
    <property type="match status" value="1"/>
</dbReference>
<name>A0ABQ5N2A1_9CLOT</name>
<evidence type="ECO:0000259" key="4">
    <source>
        <dbReference type="PROSITE" id="PS51910"/>
    </source>
</evidence>
<dbReference type="InterPro" id="IPR029070">
    <property type="entry name" value="Chitinase_insertion_sf"/>
</dbReference>
<evidence type="ECO:0000259" key="3">
    <source>
        <dbReference type="PROSITE" id="PS51782"/>
    </source>
</evidence>
<dbReference type="SUPFAM" id="SSF51445">
    <property type="entry name" value="(Trans)glycosidases"/>
    <property type="match status" value="1"/>
</dbReference>
<dbReference type="InterPro" id="IPR011583">
    <property type="entry name" value="Chitinase_II/V-like_cat"/>
</dbReference>
<dbReference type="PROSITE" id="PS51910">
    <property type="entry name" value="GH18_2"/>
    <property type="match status" value="1"/>
</dbReference>
<dbReference type="InterPro" id="IPR017853">
    <property type="entry name" value="GH"/>
</dbReference>
<organism evidence="5 6">
    <name type="scientific">Clostridium omnivorum</name>
    <dbReference type="NCBI Taxonomy" id="1604902"/>
    <lineage>
        <taxon>Bacteria</taxon>
        <taxon>Bacillati</taxon>
        <taxon>Bacillota</taxon>
        <taxon>Clostridia</taxon>
        <taxon>Eubacteriales</taxon>
        <taxon>Clostridiaceae</taxon>
        <taxon>Clostridium</taxon>
    </lineage>
</organism>
<protein>
    <submittedName>
        <fullName evidence="5">Germination protein</fullName>
    </submittedName>
</protein>
<keyword evidence="1" id="KW-0378">Hydrolase</keyword>
<gene>
    <name evidence="5" type="ORF">bsdE14_07160</name>
</gene>
<dbReference type="SMART" id="SM00257">
    <property type="entry name" value="LysM"/>
    <property type="match status" value="2"/>
</dbReference>
<reference evidence="5 6" key="1">
    <citation type="journal article" date="2024" name="Int. J. Syst. Evol. Microbiol.">
        <title>Clostridium omnivorum sp. nov., isolated from anoxic soil under the treatment of reductive soil disinfestation.</title>
        <authorList>
            <person name="Ueki A."/>
            <person name="Tonouchi A."/>
            <person name="Kaku N."/>
            <person name="Honma S."/>
            <person name="Ueki K."/>
        </authorList>
    </citation>
    <scope>NUCLEOTIDE SEQUENCE [LARGE SCALE GENOMIC DNA]</scope>
    <source>
        <strain evidence="5 6">E14</strain>
    </source>
</reference>
<feature type="domain" description="GH18" evidence="4">
    <location>
        <begin position="99"/>
        <end position="430"/>
    </location>
</feature>
<dbReference type="SUPFAM" id="SSF54106">
    <property type="entry name" value="LysM domain"/>
    <property type="match status" value="2"/>
</dbReference>
<dbReference type="Proteomes" id="UP001208567">
    <property type="component" value="Unassembled WGS sequence"/>
</dbReference>
<dbReference type="RefSeq" id="WP_264848598.1">
    <property type="nucleotide sequence ID" value="NZ_BRXR01000001.1"/>
</dbReference>
<dbReference type="InterPro" id="IPR041704">
    <property type="entry name" value="CFLE_GH18"/>
</dbReference>
<evidence type="ECO:0000256" key="2">
    <source>
        <dbReference type="ARBA" id="ARBA00023295"/>
    </source>
</evidence>
<dbReference type="InterPro" id="IPR018392">
    <property type="entry name" value="LysM"/>
</dbReference>
<dbReference type="Gene3D" id="3.20.20.80">
    <property type="entry name" value="Glycosidases"/>
    <property type="match status" value="1"/>
</dbReference>
<keyword evidence="2" id="KW-0326">Glycosidase</keyword>
<dbReference type="PANTHER" id="PTHR46066">
    <property type="entry name" value="CHITINASE DOMAIN-CONTAINING PROTEIN 1 FAMILY MEMBER"/>
    <property type="match status" value="1"/>
</dbReference>
<evidence type="ECO:0000313" key="5">
    <source>
        <dbReference type="EMBL" id="GLC29306.1"/>
    </source>
</evidence>
<dbReference type="Gene3D" id="3.10.50.10">
    <property type="match status" value="1"/>
</dbReference>
<evidence type="ECO:0000313" key="6">
    <source>
        <dbReference type="Proteomes" id="UP001208567"/>
    </source>
</evidence>
<keyword evidence="6" id="KW-1185">Reference proteome</keyword>
<accession>A0ABQ5N2A1</accession>
<dbReference type="PROSITE" id="PS51782">
    <property type="entry name" value="LYSM"/>
    <property type="match status" value="2"/>
</dbReference>
<dbReference type="SMART" id="SM00636">
    <property type="entry name" value="Glyco_18"/>
    <property type="match status" value="1"/>
</dbReference>
<proteinExistence type="predicted"/>
<dbReference type="CDD" id="cd00118">
    <property type="entry name" value="LysM"/>
    <property type="match status" value="2"/>
</dbReference>
<dbReference type="Gene3D" id="3.10.350.10">
    <property type="entry name" value="LysM domain"/>
    <property type="match status" value="2"/>
</dbReference>
<dbReference type="EMBL" id="BRXR01000001">
    <property type="protein sequence ID" value="GLC29306.1"/>
    <property type="molecule type" value="Genomic_DNA"/>
</dbReference>
<dbReference type="PANTHER" id="PTHR46066:SF2">
    <property type="entry name" value="CHITINASE DOMAIN-CONTAINING PROTEIN 1"/>
    <property type="match status" value="1"/>
</dbReference>